<evidence type="ECO:0000256" key="1">
    <source>
        <dbReference type="ARBA" id="ARBA00007447"/>
    </source>
</evidence>
<gene>
    <name evidence="9" type="ORF">CYME_CMN194C</name>
</gene>
<dbReference type="STRING" id="280699.M1V990"/>
<dbReference type="PROSITE" id="PS51767">
    <property type="entry name" value="PEPTIDASE_A1"/>
    <property type="match status" value="1"/>
</dbReference>
<dbReference type="GeneID" id="16995440"/>
<keyword evidence="4" id="KW-0064">Aspartyl protease</keyword>
<evidence type="ECO:0000256" key="2">
    <source>
        <dbReference type="ARBA" id="ARBA00022670"/>
    </source>
</evidence>
<dbReference type="OMA" id="CQTSDNS"/>
<dbReference type="InterPro" id="IPR034164">
    <property type="entry name" value="Pepsin-like_dom"/>
</dbReference>
<keyword evidence="6" id="KW-0865">Zymogen</keyword>
<dbReference type="GO" id="GO:0004190">
    <property type="term" value="F:aspartic-type endopeptidase activity"/>
    <property type="evidence" value="ECO:0007669"/>
    <property type="project" value="UniProtKB-KW"/>
</dbReference>
<dbReference type="KEGG" id="cme:CYME_CMN194C"/>
<proteinExistence type="inferred from homology"/>
<dbReference type="OrthoDB" id="4784at2759"/>
<evidence type="ECO:0000256" key="7">
    <source>
        <dbReference type="SAM" id="SignalP"/>
    </source>
</evidence>
<dbReference type="PANTHER" id="PTHR47965:SF12">
    <property type="entry name" value="ASPARTIC PROTEINASE 3-RELATED"/>
    <property type="match status" value="1"/>
</dbReference>
<feature type="domain" description="Peptidase A1" evidence="8">
    <location>
        <begin position="106"/>
        <end position="467"/>
    </location>
</feature>
<dbReference type="CDD" id="cd05471">
    <property type="entry name" value="pepsin_like"/>
    <property type="match status" value="1"/>
</dbReference>
<dbReference type="PRINTS" id="PR00792">
    <property type="entry name" value="PEPSIN"/>
</dbReference>
<keyword evidence="5" id="KW-0378">Hydrolase</keyword>
<evidence type="ECO:0000313" key="10">
    <source>
        <dbReference type="Proteomes" id="UP000007014"/>
    </source>
</evidence>
<dbReference type="eggNOG" id="KOG1339">
    <property type="taxonomic scope" value="Eukaryota"/>
</dbReference>
<organism evidence="9 10">
    <name type="scientific">Cyanidioschyzon merolae (strain NIES-3377 / 10D)</name>
    <name type="common">Unicellular red alga</name>
    <dbReference type="NCBI Taxonomy" id="280699"/>
    <lineage>
        <taxon>Eukaryota</taxon>
        <taxon>Rhodophyta</taxon>
        <taxon>Bangiophyceae</taxon>
        <taxon>Cyanidiales</taxon>
        <taxon>Cyanidiaceae</taxon>
        <taxon>Cyanidioschyzon</taxon>
    </lineage>
</organism>
<dbReference type="InterPro" id="IPR021109">
    <property type="entry name" value="Peptidase_aspartic_dom_sf"/>
</dbReference>
<reference evidence="9 10" key="1">
    <citation type="journal article" date="2004" name="Nature">
        <title>Genome sequence of the ultrasmall unicellular red alga Cyanidioschyzon merolae 10D.</title>
        <authorList>
            <person name="Matsuzaki M."/>
            <person name="Misumi O."/>
            <person name="Shin-i T."/>
            <person name="Maruyama S."/>
            <person name="Takahara M."/>
            <person name="Miyagishima S."/>
            <person name="Mori T."/>
            <person name="Nishida K."/>
            <person name="Yagisawa F."/>
            <person name="Nishida K."/>
            <person name="Yoshida Y."/>
            <person name="Nishimura Y."/>
            <person name="Nakao S."/>
            <person name="Kobayashi T."/>
            <person name="Momoyama Y."/>
            <person name="Higashiyama T."/>
            <person name="Minoda A."/>
            <person name="Sano M."/>
            <person name="Nomoto H."/>
            <person name="Oishi K."/>
            <person name="Hayashi H."/>
            <person name="Ohta F."/>
            <person name="Nishizaka S."/>
            <person name="Haga S."/>
            <person name="Miura S."/>
            <person name="Morishita T."/>
            <person name="Kabeya Y."/>
            <person name="Terasawa K."/>
            <person name="Suzuki Y."/>
            <person name="Ishii Y."/>
            <person name="Asakawa S."/>
            <person name="Takano H."/>
            <person name="Ohta N."/>
            <person name="Kuroiwa H."/>
            <person name="Tanaka K."/>
            <person name="Shimizu N."/>
            <person name="Sugano S."/>
            <person name="Sato N."/>
            <person name="Nozaki H."/>
            <person name="Ogasawara N."/>
            <person name="Kohara Y."/>
            <person name="Kuroiwa T."/>
        </authorList>
    </citation>
    <scope>NUCLEOTIDE SEQUENCE [LARGE SCALE GENOMIC DNA]</scope>
    <source>
        <strain evidence="9 10">10D</strain>
    </source>
</reference>
<evidence type="ECO:0000256" key="3">
    <source>
        <dbReference type="ARBA" id="ARBA00022729"/>
    </source>
</evidence>
<evidence type="ECO:0000256" key="4">
    <source>
        <dbReference type="ARBA" id="ARBA00022750"/>
    </source>
</evidence>
<dbReference type="GO" id="GO:0006508">
    <property type="term" value="P:proteolysis"/>
    <property type="evidence" value="ECO:0007669"/>
    <property type="project" value="UniProtKB-KW"/>
</dbReference>
<dbReference type="Proteomes" id="UP000007014">
    <property type="component" value="Chromosome 14"/>
</dbReference>
<sequence>MHLTSSAVRLVLAVLLWAVMLCEALTLAAAAATRVLPLEKRHQKVAEVRPALLKYQHVRAGLEGALGSSAGGANFAPAVQRASAAAVFRAGAVEPLHGELLPLGEYYARLGVDGQEIGVQIDTGSANLAFAVSRCLDCPRSDGIIRLSDWNATRVPCSDSSVCLSGTCSALCGACSRRNEACCSFLDPESCGMILSYADGSYVFGALHQGPVSLPGAGLSVRKAFYTAILYDSPTFERRNVGGIWGLAFQEAACSPSCPKPLFDIMFEEGVVARNIFSICLSDTGGALILGAEADTRFRRGPYSWVRYLPRSLVPYYAASVKEFRVGPNGSNLRSYADPVVFDSGTTLMALGGEAFTKVIQEIKSVVCAADAHLCHSRFWSEAPSCTLLSDAAYRSFPDITIRFDSDATLNISRDTYLIRVELAGELYYCLGLEVLSPTGALVVIGDLVLRRFTTVFNRENSSIGFAPSVPGCGQ</sequence>
<feature type="signal peptide" evidence="7">
    <location>
        <begin position="1"/>
        <end position="24"/>
    </location>
</feature>
<evidence type="ECO:0000313" key="9">
    <source>
        <dbReference type="EMBL" id="BAM81294.1"/>
    </source>
</evidence>
<dbReference type="RefSeq" id="XP_005537330.1">
    <property type="nucleotide sequence ID" value="XM_005537273.1"/>
</dbReference>
<dbReference type="Gramene" id="CMN194CT">
    <property type="protein sequence ID" value="CMN194CT"/>
    <property type="gene ID" value="CMN194C"/>
</dbReference>
<keyword evidence="2" id="KW-0645">Protease</keyword>
<evidence type="ECO:0000256" key="6">
    <source>
        <dbReference type="ARBA" id="ARBA00023145"/>
    </source>
</evidence>
<dbReference type="InterPro" id="IPR033121">
    <property type="entry name" value="PEPTIDASE_A1"/>
</dbReference>
<dbReference type="PANTHER" id="PTHR47965">
    <property type="entry name" value="ASPARTYL PROTEASE-RELATED"/>
    <property type="match status" value="1"/>
</dbReference>
<dbReference type="SUPFAM" id="SSF50630">
    <property type="entry name" value="Acid proteases"/>
    <property type="match status" value="1"/>
</dbReference>
<feature type="chain" id="PRO_5004018311" evidence="7">
    <location>
        <begin position="25"/>
        <end position="475"/>
    </location>
</feature>
<evidence type="ECO:0000256" key="5">
    <source>
        <dbReference type="ARBA" id="ARBA00022801"/>
    </source>
</evidence>
<dbReference type="Pfam" id="PF00026">
    <property type="entry name" value="Asp"/>
    <property type="match status" value="1"/>
</dbReference>
<dbReference type="Gene3D" id="2.40.70.10">
    <property type="entry name" value="Acid Proteases"/>
    <property type="match status" value="2"/>
</dbReference>
<dbReference type="InterPro" id="IPR001461">
    <property type="entry name" value="Aspartic_peptidase_A1"/>
</dbReference>
<comment type="similarity">
    <text evidence="1">Belongs to the peptidase A1 family.</text>
</comment>
<dbReference type="EMBL" id="AP006496">
    <property type="protein sequence ID" value="BAM81294.1"/>
    <property type="molecule type" value="Genomic_DNA"/>
</dbReference>
<keyword evidence="3 7" id="KW-0732">Signal</keyword>
<evidence type="ECO:0000259" key="8">
    <source>
        <dbReference type="PROSITE" id="PS51767"/>
    </source>
</evidence>
<keyword evidence="10" id="KW-1185">Reference proteome</keyword>
<dbReference type="HOGENOM" id="CLU_575370_0_0_1"/>
<protein>
    <submittedName>
        <fullName evidence="9">Cathepsin D</fullName>
    </submittedName>
</protein>
<name>M1V990_CYAM1</name>
<reference evidence="9 10" key="2">
    <citation type="journal article" date="2007" name="BMC Biol.">
        <title>A 100%-complete sequence reveals unusually simple genomic features in the hot-spring red alga Cyanidioschyzon merolae.</title>
        <authorList>
            <person name="Nozaki H."/>
            <person name="Takano H."/>
            <person name="Misumi O."/>
            <person name="Terasawa K."/>
            <person name="Matsuzaki M."/>
            <person name="Maruyama S."/>
            <person name="Nishida K."/>
            <person name="Yagisawa F."/>
            <person name="Yoshida Y."/>
            <person name="Fujiwara T."/>
            <person name="Takio S."/>
            <person name="Tamura K."/>
            <person name="Chung S.J."/>
            <person name="Nakamura S."/>
            <person name="Kuroiwa H."/>
            <person name="Tanaka K."/>
            <person name="Sato N."/>
            <person name="Kuroiwa T."/>
        </authorList>
    </citation>
    <scope>NUCLEOTIDE SEQUENCE [LARGE SCALE GENOMIC DNA]</scope>
    <source>
        <strain evidence="9 10">10D</strain>
    </source>
</reference>
<accession>M1V990</accession>
<dbReference type="AlphaFoldDB" id="M1V990"/>